<protein>
    <submittedName>
        <fullName evidence="4">DDE-1 domain-containing protein</fullName>
    </submittedName>
</protein>
<evidence type="ECO:0000259" key="2">
    <source>
        <dbReference type="Pfam" id="PF03184"/>
    </source>
</evidence>
<proteinExistence type="predicted"/>
<dbReference type="GO" id="GO:0003677">
    <property type="term" value="F:DNA binding"/>
    <property type="evidence" value="ECO:0007669"/>
    <property type="project" value="TreeGrafter"/>
</dbReference>
<dbReference type="AlphaFoldDB" id="A0A5S6QGU9"/>
<reference evidence="4" key="1">
    <citation type="submission" date="2019-12" db="UniProtKB">
        <authorList>
            <consortium name="WormBaseParasite"/>
        </authorList>
    </citation>
    <scope>IDENTIFICATION</scope>
</reference>
<dbReference type="PANTHER" id="PTHR19303">
    <property type="entry name" value="TRANSPOSON"/>
    <property type="match status" value="1"/>
</dbReference>
<organism evidence="3 4">
    <name type="scientific">Trichuris muris</name>
    <name type="common">Mouse whipworm</name>
    <dbReference type="NCBI Taxonomy" id="70415"/>
    <lineage>
        <taxon>Eukaryota</taxon>
        <taxon>Metazoa</taxon>
        <taxon>Ecdysozoa</taxon>
        <taxon>Nematoda</taxon>
        <taxon>Enoplea</taxon>
        <taxon>Dorylaimia</taxon>
        <taxon>Trichinellida</taxon>
        <taxon>Trichuridae</taxon>
        <taxon>Trichuris</taxon>
    </lineage>
</organism>
<evidence type="ECO:0000256" key="1">
    <source>
        <dbReference type="SAM" id="MobiDB-lite"/>
    </source>
</evidence>
<dbReference type="Proteomes" id="UP000046395">
    <property type="component" value="Unassembled WGS sequence"/>
</dbReference>
<dbReference type="InterPro" id="IPR004875">
    <property type="entry name" value="DDE_SF_endonuclease_dom"/>
</dbReference>
<feature type="domain" description="DDE-1" evidence="2">
    <location>
        <begin position="102"/>
        <end position="273"/>
    </location>
</feature>
<dbReference type="GO" id="GO:0005634">
    <property type="term" value="C:nucleus"/>
    <property type="evidence" value="ECO:0007669"/>
    <property type="project" value="TreeGrafter"/>
</dbReference>
<sequence>MLNRYLCSNFNATSLWCSSFMKRKDLVIRQKTNIAQKLPVDLEEQLFAFQRHVINLRKEHQFPMSCIGNMDETPMNFDMVGNKTVDSKGVKTVVIRSTGHEKARFTVVLSCMADGTKLEPMVIFKRKRKPNIRFLPGVFVHFHENGWMDAGGLRLWIDNVWKKRPGHVNNGSLLVWDSFRGQAADKITSYVKKCKIETAVIPGGLTSVLQPLDVCLNKPFKDHMREEWNNWMVNGQKSYTAGGCMRAPPLEILCQFIINAWSKIKKETVIKSFKKCSISNALDGTEDDELWDSDEYEGNSDESTSDSPDEQLGSEQEASPEVVMTPATKLLS</sequence>
<evidence type="ECO:0000313" key="3">
    <source>
        <dbReference type="Proteomes" id="UP000046395"/>
    </source>
</evidence>
<dbReference type="Pfam" id="PF03184">
    <property type="entry name" value="DDE_1"/>
    <property type="match status" value="1"/>
</dbReference>
<accession>A0A5S6QGU9</accession>
<name>A0A5S6QGU9_TRIMR</name>
<keyword evidence="3" id="KW-1185">Reference proteome</keyword>
<feature type="compositionally biased region" description="Acidic residues" evidence="1">
    <location>
        <begin position="286"/>
        <end position="309"/>
    </location>
</feature>
<dbReference type="WBParaSite" id="TMUE_2000006626.1">
    <property type="protein sequence ID" value="TMUE_2000006626.1"/>
    <property type="gene ID" value="WBGene00299661"/>
</dbReference>
<evidence type="ECO:0000313" key="4">
    <source>
        <dbReference type="WBParaSite" id="TMUE_2000006626.1"/>
    </source>
</evidence>
<dbReference type="PANTHER" id="PTHR19303:SF74">
    <property type="entry name" value="POGO TRANSPOSABLE ELEMENT WITH KRAB DOMAIN"/>
    <property type="match status" value="1"/>
</dbReference>
<dbReference type="InterPro" id="IPR050863">
    <property type="entry name" value="CenT-Element_Derived"/>
</dbReference>
<feature type="region of interest" description="Disordered" evidence="1">
    <location>
        <begin position="286"/>
        <end position="332"/>
    </location>
</feature>